<organism evidence="1 2">
    <name type="scientific">Sedimentibacter acidaminivorans</name>
    <dbReference type="NCBI Taxonomy" id="913099"/>
    <lineage>
        <taxon>Bacteria</taxon>
        <taxon>Bacillati</taxon>
        <taxon>Bacillota</taxon>
        <taxon>Tissierellia</taxon>
        <taxon>Sedimentibacter</taxon>
    </lineage>
</organism>
<evidence type="ECO:0000313" key="1">
    <source>
        <dbReference type="EMBL" id="MBP1924252.1"/>
    </source>
</evidence>
<sequence length="234" mass="26545">MIKFIGFDVDNTLCELNSRIKDSTLNYLHEIKDRGVKIAFISGKPAIYLCGFVRQLGLSDITVIGENGAEIYYDANVPPKKTLGANIEKSKYLVKLKSTLAEQFGNSIWFQPNNINVTCFFDCNELKVRIRNFLNDIFKSNVYNDNLEIYEHIDCFDIVIKGVSKGSAIKTLCSYDNISLDEVLTVGDSNNDFSMFDISKISIGINLYQDYDVTYKFDQIDDALEFILNNLIGD</sequence>
<gene>
    <name evidence="1" type="ORF">J2Z76_000105</name>
</gene>
<protein>
    <submittedName>
        <fullName evidence="1">HAD superfamily hydrolase (TIGR01484 family)</fullName>
    </submittedName>
</protein>
<dbReference type="PANTHER" id="PTHR10000:SF8">
    <property type="entry name" value="HAD SUPERFAMILY HYDROLASE-LIKE, TYPE 3"/>
    <property type="match status" value="1"/>
</dbReference>
<comment type="caution">
    <text evidence="1">The sequence shown here is derived from an EMBL/GenBank/DDBJ whole genome shotgun (WGS) entry which is preliminary data.</text>
</comment>
<evidence type="ECO:0000313" key="2">
    <source>
        <dbReference type="Proteomes" id="UP001519342"/>
    </source>
</evidence>
<keyword evidence="2" id="KW-1185">Reference proteome</keyword>
<accession>A0ABS4G9N1</accession>
<dbReference type="GO" id="GO:0016787">
    <property type="term" value="F:hydrolase activity"/>
    <property type="evidence" value="ECO:0007669"/>
    <property type="project" value="UniProtKB-KW"/>
</dbReference>
<reference evidence="1 2" key="1">
    <citation type="submission" date="2021-03" db="EMBL/GenBank/DDBJ databases">
        <title>Genomic Encyclopedia of Type Strains, Phase IV (KMG-IV): sequencing the most valuable type-strain genomes for metagenomic binning, comparative biology and taxonomic classification.</title>
        <authorList>
            <person name="Goeker M."/>
        </authorList>
    </citation>
    <scope>NUCLEOTIDE SEQUENCE [LARGE SCALE GENOMIC DNA]</scope>
    <source>
        <strain evidence="1 2">DSM 24004</strain>
    </source>
</reference>
<dbReference type="InterPro" id="IPR023214">
    <property type="entry name" value="HAD_sf"/>
</dbReference>
<dbReference type="PANTHER" id="PTHR10000">
    <property type="entry name" value="PHOSPHOSERINE PHOSPHATASE"/>
    <property type="match status" value="1"/>
</dbReference>
<proteinExistence type="predicted"/>
<dbReference type="EMBL" id="JAGGKS010000001">
    <property type="protein sequence ID" value="MBP1924252.1"/>
    <property type="molecule type" value="Genomic_DNA"/>
</dbReference>
<dbReference type="Pfam" id="PF08282">
    <property type="entry name" value="Hydrolase_3"/>
    <property type="match status" value="2"/>
</dbReference>
<dbReference type="SUPFAM" id="SSF56784">
    <property type="entry name" value="HAD-like"/>
    <property type="match status" value="1"/>
</dbReference>
<dbReference type="Gene3D" id="3.40.50.1000">
    <property type="entry name" value="HAD superfamily/HAD-like"/>
    <property type="match status" value="2"/>
</dbReference>
<dbReference type="Proteomes" id="UP001519342">
    <property type="component" value="Unassembled WGS sequence"/>
</dbReference>
<dbReference type="InterPro" id="IPR036412">
    <property type="entry name" value="HAD-like_sf"/>
</dbReference>
<dbReference type="NCBIfam" id="TIGR01484">
    <property type="entry name" value="HAD-SF-IIB"/>
    <property type="match status" value="1"/>
</dbReference>
<dbReference type="InterPro" id="IPR006379">
    <property type="entry name" value="HAD-SF_hydro_IIB"/>
</dbReference>
<dbReference type="RefSeq" id="WP_209510032.1">
    <property type="nucleotide sequence ID" value="NZ_JAGGKS010000001.1"/>
</dbReference>
<keyword evidence="1" id="KW-0378">Hydrolase</keyword>
<name>A0ABS4G9N1_9FIRM</name>